<name>A0AA38TNP7_9ASTR</name>
<dbReference type="PANTHER" id="PTHR35305">
    <property type="entry name" value="FAD-BINDING PROTEIN"/>
    <property type="match status" value="1"/>
</dbReference>
<evidence type="ECO:0000313" key="2">
    <source>
        <dbReference type="EMBL" id="KAJ9553838.1"/>
    </source>
</evidence>
<dbReference type="AlphaFoldDB" id="A0AA38TNP7"/>
<comment type="caution">
    <text evidence="2">The sequence shown here is derived from an EMBL/GenBank/DDBJ whole genome shotgun (WGS) entry which is preliminary data.</text>
</comment>
<dbReference type="PANTHER" id="PTHR35305:SF2">
    <property type="entry name" value="FAD-BINDING PROTEIN"/>
    <property type="match status" value="1"/>
</dbReference>
<sequence length="210" mass="24159">METEEASLNNEFEVKVFQIFSQFMERVAKFEEVAASGNRYLVSFRQALEFIRRPSIEKTSLLFQKVIKANETDRIQSYVKAGYVHTTDNEENIKKSKIIMNELECLAEDINLAIEAAVESLQEGIPDLATTYTEEGIVSSVPEKPRLVDYASMVALVFYMVKRDYEMQEKIVSSLGLKTSSGELESYCLMWSLRPFVEDEVMHQAWRLIP</sequence>
<protein>
    <recommendedName>
        <fullName evidence="1">DUF7795 domain-containing protein</fullName>
    </recommendedName>
</protein>
<proteinExistence type="predicted"/>
<accession>A0AA38TNP7</accession>
<dbReference type="EMBL" id="JARYMX010000004">
    <property type="protein sequence ID" value="KAJ9553838.1"/>
    <property type="molecule type" value="Genomic_DNA"/>
</dbReference>
<dbReference type="Proteomes" id="UP001172457">
    <property type="component" value="Chromosome 4"/>
</dbReference>
<dbReference type="InterPro" id="IPR056697">
    <property type="entry name" value="DUF7795"/>
</dbReference>
<keyword evidence="3" id="KW-1185">Reference proteome</keyword>
<gene>
    <name evidence="2" type="ORF">OSB04_017883</name>
</gene>
<evidence type="ECO:0000259" key="1">
    <source>
        <dbReference type="Pfam" id="PF25071"/>
    </source>
</evidence>
<feature type="domain" description="DUF7795" evidence="1">
    <location>
        <begin position="12"/>
        <end position="116"/>
    </location>
</feature>
<organism evidence="2 3">
    <name type="scientific">Centaurea solstitialis</name>
    <name type="common">yellow star-thistle</name>
    <dbReference type="NCBI Taxonomy" id="347529"/>
    <lineage>
        <taxon>Eukaryota</taxon>
        <taxon>Viridiplantae</taxon>
        <taxon>Streptophyta</taxon>
        <taxon>Embryophyta</taxon>
        <taxon>Tracheophyta</taxon>
        <taxon>Spermatophyta</taxon>
        <taxon>Magnoliopsida</taxon>
        <taxon>eudicotyledons</taxon>
        <taxon>Gunneridae</taxon>
        <taxon>Pentapetalae</taxon>
        <taxon>asterids</taxon>
        <taxon>campanulids</taxon>
        <taxon>Asterales</taxon>
        <taxon>Asteraceae</taxon>
        <taxon>Carduoideae</taxon>
        <taxon>Cardueae</taxon>
        <taxon>Centaureinae</taxon>
        <taxon>Centaurea</taxon>
    </lineage>
</organism>
<evidence type="ECO:0000313" key="3">
    <source>
        <dbReference type="Proteomes" id="UP001172457"/>
    </source>
</evidence>
<dbReference type="Pfam" id="PF25071">
    <property type="entry name" value="DUF7795"/>
    <property type="match status" value="1"/>
</dbReference>
<reference evidence="2" key="1">
    <citation type="submission" date="2023-03" db="EMBL/GenBank/DDBJ databases">
        <title>Chromosome-scale reference genome and RAD-based genetic map of yellow starthistle (Centaurea solstitialis) reveal putative structural variation and QTLs associated with invader traits.</title>
        <authorList>
            <person name="Reatini B."/>
            <person name="Cang F.A."/>
            <person name="Jiang Q."/>
            <person name="Mckibben M.T.W."/>
            <person name="Barker M.S."/>
            <person name="Rieseberg L.H."/>
            <person name="Dlugosch K.M."/>
        </authorList>
    </citation>
    <scope>NUCLEOTIDE SEQUENCE</scope>
    <source>
        <strain evidence="2">CAN-66</strain>
        <tissue evidence="2">Leaf</tissue>
    </source>
</reference>